<dbReference type="Proteomes" id="UP000306102">
    <property type="component" value="Unassembled WGS sequence"/>
</dbReference>
<comment type="caution">
    <text evidence="1">The sequence shown here is derived from an EMBL/GenBank/DDBJ whole genome shotgun (WGS) entry which is preliminary data.</text>
</comment>
<evidence type="ECO:0000313" key="2">
    <source>
        <dbReference type="Proteomes" id="UP000306102"/>
    </source>
</evidence>
<proteinExistence type="predicted"/>
<dbReference type="AlphaFoldDB" id="A0A4S4EXP2"/>
<gene>
    <name evidence="1" type="ORF">TEA_028814</name>
</gene>
<accession>A0A4S4EXP2</accession>
<sequence>MRTKASNQNRFMRFITIPIRALGKARDFYVRSITDCSERVSYGSAMGIQSGPIHSLPKSFSVSSSSRSSSADSDDLRELIRVASTRRLGVDMDMDMQRRQMRRSTAAGVVPRSCSVGMGRIDEERPCEFGDNNCNSVNVRKELLVYPRSRSYAVTKTSADSKVAGVGVIVRDSAGQVVASMSTQIPFTVNVDFLALMATLIALQFGRDLCIRDV</sequence>
<evidence type="ECO:0000313" key="1">
    <source>
        <dbReference type="EMBL" id="THG21820.1"/>
    </source>
</evidence>
<dbReference type="PANTHER" id="PTHR33526:SF13">
    <property type="entry name" value="TYROSINE-PROTEIN PHOSPHATASE 3-LIKE"/>
    <property type="match status" value="1"/>
</dbReference>
<protein>
    <submittedName>
        <fullName evidence="1">Uncharacterized protein</fullName>
    </submittedName>
</protein>
<dbReference type="PANTHER" id="PTHR33526">
    <property type="entry name" value="OS07G0123800 PROTEIN"/>
    <property type="match status" value="1"/>
</dbReference>
<organism evidence="1 2">
    <name type="scientific">Camellia sinensis var. sinensis</name>
    <name type="common">China tea</name>
    <dbReference type="NCBI Taxonomy" id="542762"/>
    <lineage>
        <taxon>Eukaryota</taxon>
        <taxon>Viridiplantae</taxon>
        <taxon>Streptophyta</taxon>
        <taxon>Embryophyta</taxon>
        <taxon>Tracheophyta</taxon>
        <taxon>Spermatophyta</taxon>
        <taxon>Magnoliopsida</taxon>
        <taxon>eudicotyledons</taxon>
        <taxon>Gunneridae</taxon>
        <taxon>Pentapetalae</taxon>
        <taxon>asterids</taxon>
        <taxon>Ericales</taxon>
        <taxon>Theaceae</taxon>
        <taxon>Camellia</taxon>
    </lineage>
</organism>
<dbReference type="EMBL" id="SDRB02001196">
    <property type="protein sequence ID" value="THG21820.1"/>
    <property type="molecule type" value="Genomic_DNA"/>
</dbReference>
<keyword evidence="2" id="KW-1185">Reference proteome</keyword>
<name>A0A4S4EXP2_CAMSN</name>
<reference evidence="1 2" key="1">
    <citation type="journal article" date="2018" name="Proc. Natl. Acad. Sci. U.S.A.">
        <title>Draft genome sequence of Camellia sinensis var. sinensis provides insights into the evolution of the tea genome and tea quality.</title>
        <authorList>
            <person name="Wei C."/>
            <person name="Yang H."/>
            <person name="Wang S."/>
            <person name="Zhao J."/>
            <person name="Liu C."/>
            <person name="Gao L."/>
            <person name="Xia E."/>
            <person name="Lu Y."/>
            <person name="Tai Y."/>
            <person name="She G."/>
            <person name="Sun J."/>
            <person name="Cao H."/>
            <person name="Tong W."/>
            <person name="Gao Q."/>
            <person name="Li Y."/>
            <person name="Deng W."/>
            <person name="Jiang X."/>
            <person name="Wang W."/>
            <person name="Chen Q."/>
            <person name="Zhang S."/>
            <person name="Li H."/>
            <person name="Wu J."/>
            <person name="Wang P."/>
            <person name="Li P."/>
            <person name="Shi C."/>
            <person name="Zheng F."/>
            <person name="Jian J."/>
            <person name="Huang B."/>
            <person name="Shan D."/>
            <person name="Shi M."/>
            <person name="Fang C."/>
            <person name="Yue Y."/>
            <person name="Li F."/>
            <person name="Li D."/>
            <person name="Wei S."/>
            <person name="Han B."/>
            <person name="Jiang C."/>
            <person name="Yin Y."/>
            <person name="Xia T."/>
            <person name="Zhang Z."/>
            <person name="Bennetzen J.L."/>
            <person name="Zhao S."/>
            <person name="Wan X."/>
        </authorList>
    </citation>
    <scope>NUCLEOTIDE SEQUENCE [LARGE SCALE GENOMIC DNA]</scope>
    <source>
        <strain evidence="2">cv. Shuchazao</strain>
        <tissue evidence="1">Leaf</tissue>
    </source>
</reference>